<feature type="compositionally biased region" description="Basic residues" evidence="8">
    <location>
        <begin position="329"/>
        <end position="341"/>
    </location>
</feature>
<feature type="domain" description="TLC" evidence="10">
    <location>
        <begin position="114"/>
        <end position="288"/>
    </location>
</feature>
<dbReference type="EMBL" id="CAJPVJ010007941">
    <property type="protein sequence ID" value="CAG2171604.1"/>
    <property type="molecule type" value="Genomic_DNA"/>
</dbReference>
<protein>
    <recommendedName>
        <fullName evidence="10">TLC domain-containing protein</fullName>
    </recommendedName>
</protein>
<organism evidence="11">
    <name type="scientific">Oppiella nova</name>
    <dbReference type="NCBI Taxonomy" id="334625"/>
    <lineage>
        <taxon>Eukaryota</taxon>
        <taxon>Metazoa</taxon>
        <taxon>Ecdysozoa</taxon>
        <taxon>Arthropoda</taxon>
        <taxon>Chelicerata</taxon>
        <taxon>Arachnida</taxon>
        <taxon>Acari</taxon>
        <taxon>Acariformes</taxon>
        <taxon>Sarcoptiformes</taxon>
        <taxon>Oribatida</taxon>
        <taxon>Brachypylina</taxon>
        <taxon>Oppioidea</taxon>
        <taxon>Oppiidae</taxon>
        <taxon>Oppiella</taxon>
    </lineage>
</organism>
<name>A0A7R9M8H4_9ACAR</name>
<dbReference type="SMART" id="SM00724">
    <property type="entry name" value="TLC"/>
    <property type="match status" value="1"/>
</dbReference>
<feature type="transmembrane region" description="Helical" evidence="9">
    <location>
        <begin position="20"/>
        <end position="42"/>
    </location>
</feature>
<dbReference type="GO" id="GO:0005789">
    <property type="term" value="C:endoplasmic reticulum membrane"/>
    <property type="evidence" value="ECO:0007669"/>
    <property type="project" value="TreeGrafter"/>
</dbReference>
<evidence type="ECO:0000256" key="2">
    <source>
        <dbReference type="ARBA" id="ARBA00005999"/>
    </source>
</evidence>
<feature type="transmembrane region" description="Helical" evidence="9">
    <location>
        <begin position="77"/>
        <end position="99"/>
    </location>
</feature>
<dbReference type="EMBL" id="OC922766">
    <property type="protein sequence ID" value="CAD7654417.1"/>
    <property type="molecule type" value="Genomic_DNA"/>
</dbReference>
<keyword evidence="7 9" id="KW-0472">Membrane</keyword>
<dbReference type="Pfam" id="PF03798">
    <property type="entry name" value="TRAM_LAG1_CLN8"/>
    <property type="match status" value="1"/>
</dbReference>
<proteinExistence type="inferred from homology"/>
<gene>
    <name evidence="11" type="ORF">ONB1V03_LOCUS11064</name>
</gene>
<keyword evidence="3" id="KW-0813">Transport</keyword>
<feature type="compositionally biased region" description="Basic residues" evidence="8">
    <location>
        <begin position="296"/>
        <end position="309"/>
    </location>
</feature>
<sequence length="341" mass="39343">MGIKRRTGTAKSPPILSHEFVIANHADIVSCVAMVFVLCLLFQATSPIASMFVALQHNITDVFTSEVVHYTYGVKDLCIVFFYFLISIVMHAVIQEYLLDKVNRKLHLSKIKHSKFNESGQLLIFFIISIAWASEIIRREGYLTSISKLWADYPHLEMTYLFKFYFIIQISYWLHAFPELYFQKVKRDEMGARITYATLYGIFFTAAYALNFKLWNVLFVLVRLGSITLSVLTFWYGLATHQTTQFNVAEGNFNTQIIRINCLAAVCLLEAWMMWNFINFHLRRMREKAAEAAALRKKSAGGVRKKPKKTEKEDVSELPEVDQNTNKGLIHRPNKASPKVK</sequence>
<keyword evidence="12" id="KW-1185">Reference proteome</keyword>
<evidence type="ECO:0000256" key="1">
    <source>
        <dbReference type="ARBA" id="ARBA00004141"/>
    </source>
</evidence>
<dbReference type="AlphaFoldDB" id="A0A7R9M8H4"/>
<evidence type="ECO:0000256" key="7">
    <source>
        <dbReference type="ARBA" id="ARBA00023136"/>
    </source>
</evidence>
<dbReference type="InterPro" id="IPR006634">
    <property type="entry name" value="TLC-dom"/>
</dbReference>
<evidence type="ECO:0000256" key="3">
    <source>
        <dbReference type="ARBA" id="ARBA00022448"/>
    </source>
</evidence>
<evidence type="ECO:0000256" key="8">
    <source>
        <dbReference type="SAM" id="MobiDB-lite"/>
    </source>
</evidence>
<evidence type="ECO:0000256" key="4">
    <source>
        <dbReference type="ARBA" id="ARBA00022692"/>
    </source>
</evidence>
<keyword evidence="6 9" id="KW-1133">Transmembrane helix</keyword>
<dbReference type="PANTHER" id="PTHR12371">
    <property type="entry name" value="TRANSLOCATION ASSOCIATED MEMBRANE PROTEIN"/>
    <property type="match status" value="1"/>
</dbReference>
<evidence type="ECO:0000256" key="6">
    <source>
        <dbReference type="ARBA" id="ARBA00022989"/>
    </source>
</evidence>
<dbReference type="PANTHER" id="PTHR12371:SF11">
    <property type="entry name" value="TRANSLOCATING CHAIN-ASSOCIATED MEMBRANE PROTEIN"/>
    <property type="match status" value="1"/>
</dbReference>
<feature type="transmembrane region" description="Helical" evidence="9">
    <location>
        <begin position="119"/>
        <end position="137"/>
    </location>
</feature>
<feature type="region of interest" description="Disordered" evidence="8">
    <location>
        <begin position="296"/>
        <end position="341"/>
    </location>
</feature>
<evidence type="ECO:0000259" key="10">
    <source>
        <dbReference type="SMART" id="SM00724"/>
    </source>
</evidence>
<evidence type="ECO:0000256" key="5">
    <source>
        <dbReference type="ARBA" id="ARBA00022927"/>
    </source>
</evidence>
<feature type="transmembrane region" description="Helical" evidence="9">
    <location>
        <begin position="258"/>
        <end position="278"/>
    </location>
</feature>
<evidence type="ECO:0000256" key="9">
    <source>
        <dbReference type="SAM" id="Phobius"/>
    </source>
</evidence>
<accession>A0A7R9M8H4</accession>
<evidence type="ECO:0000313" key="12">
    <source>
        <dbReference type="Proteomes" id="UP000728032"/>
    </source>
</evidence>
<dbReference type="GO" id="GO:0045048">
    <property type="term" value="P:protein insertion into ER membrane"/>
    <property type="evidence" value="ECO:0007669"/>
    <property type="project" value="TreeGrafter"/>
</dbReference>
<keyword evidence="4 9" id="KW-0812">Transmembrane</keyword>
<dbReference type="GO" id="GO:0006616">
    <property type="term" value="P:SRP-dependent cotranslational protein targeting to membrane, translocation"/>
    <property type="evidence" value="ECO:0007669"/>
    <property type="project" value="InterPro"/>
</dbReference>
<feature type="transmembrane region" description="Helical" evidence="9">
    <location>
        <begin position="194"/>
        <end position="210"/>
    </location>
</feature>
<feature type="transmembrane region" description="Helical" evidence="9">
    <location>
        <begin position="217"/>
        <end position="238"/>
    </location>
</feature>
<reference evidence="11" key="1">
    <citation type="submission" date="2020-11" db="EMBL/GenBank/DDBJ databases">
        <authorList>
            <person name="Tran Van P."/>
        </authorList>
    </citation>
    <scope>NUCLEOTIDE SEQUENCE</scope>
</reference>
<comment type="similarity">
    <text evidence="2">Belongs to the TRAM family.</text>
</comment>
<evidence type="ECO:0000313" key="11">
    <source>
        <dbReference type="EMBL" id="CAD7654417.1"/>
    </source>
</evidence>
<comment type="subcellular location">
    <subcellularLocation>
        <location evidence="1">Membrane</location>
        <topology evidence="1">Multi-pass membrane protein</topology>
    </subcellularLocation>
</comment>
<keyword evidence="5" id="KW-0653">Protein transport</keyword>
<feature type="transmembrane region" description="Helical" evidence="9">
    <location>
        <begin position="158"/>
        <end position="174"/>
    </location>
</feature>
<dbReference type="OrthoDB" id="3053196at2759"/>
<dbReference type="Proteomes" id="UP000728032">
    <property type="component" value="Unassembled WGS sequence"/>
</dbReference>
<dbReference type="InterPro" id="IPR016447">
    <property type="entry name" value="Translocation_assoc_membrane"/>
</dbReference>